<dbReference type="InterPro" id="IPR003597">
    <property type="entry name" value="Ig_C1-set"/>
</dbReference>
<evidence type="ECO:0000313" key="4">
    <source>
        <dbReference type="Proteomes" id="UP000822369"/>
    </source>
</evidence>
<feature type="domain" description="Ig-like" evidence="2">
    <location>
        <begin position="147"/>
        <end position="218"/>
    </location>
</feature>
<dbReference type="Pfam" id="PF07654">
    <property type="entry name" value="C1-set"/>
    <property type="match status" value="1"/>
</dbReference>
<evidence type="ECO:0000256" key="1">
    <source>
        <dbReference type="SAM" id="SignalP"/>
    </source>
</evidence>
<evidence type="ECO:0000259" key="2">
    <source>
        <dbReference type="PROSITE" id="PS50835"/>
    </source>
</evidence>
<name>A0A9D2Y6S1_NOTFU</name>
<dbReference type="EMBL" id="JAAVVJ010000010">
    <property type="protein sequence ID" value="KAF7214308.1"/>
    <property type="molecule type" value="Genomic_DNA"/>
</dbReference>
<dbReference type="OrthoDB" id="8535511at2759"/>
<feature type="chain" id="PRO_5038691694" evidence="1">
    <location>
        <begin position="21"/>
        <end position="262"/>
    </location>
</feature>
<dbReference type="OMA" id="DGDVHWF"/>
<proteinExistence type="predicted"/>
<feature type="signal peptide" evidence="1">
    <location>
        <begin position="1"/>
        <end position="20"/>
    </location>
</feature>
<dbReference type="PROSITE" id="PS50835">
    <property type="entry name" value="IG_LIKE"/>
    <property type="match status" value="1"/>
</dbReference>
<comment type="caution">
    <text evidence="3">The sequence shown here is derived from an EMBL/GenBank/DDBJ whole genome shotgun (WGS) entry which is preliminary data.</text>
</comment>
<organism evidence="3 4">
    <name type="scientific">Nothobranchius furzeri</name>
    <name type="common">Turquoise killifish</name>
    <dbReference type="NCBI Taxonomy" id="105023"/>
    <lineage>
        <taxon>Eukaryota</taxon>
        <taxon>Metazoa</taxon>
        <taxon>Chordata</taxon>
        <taxon>Craniata</taxon>
        <taxon>Vertebrata</taxon>
        <taxon>Euteleostomi</taxon>
        <taxon>Actinopterygii</taxon>
        <taxon>Neopterygii</taxon>
        <taxon>Teleostei</taxon>
        <taxon>Neoteleostei</taxon>
        <taxon>Acanthomorphata</taxon>
        <taxon>Ovalentaria</taxon>
        <taxon>Atherinomorphae</taxon>
        <taxon>Cyprinodontiformes</taxon>
        <taxon>Nothobranchiidae</taxon>
        <taxon>Nothobranchius</taxon>
    </lineage>
</organism>
<dbReference type="InterPro" id="IPR007110">
    <property type="entry name" value="Ig-like_dom"/>
</dbReference>
<dbReference type="Gene3D" id="2.60.40.10">
    <property type="entry name" value="Immunoglobulins"/>
    <property type="match status" value="1"/>
</dbReference>
<accession>A0A9D2Y6S1</accession>
<sequence length="262" mass="28930">MEFTALHLLWLLSATSLTKQDSVRLKVSPIIAAQCDTRVFLYCNASSSQPGLSIKYMDWSQDVQLCSVNEKGDLSTNNVSTDFHCKYQEGQLTLVLHRALPLKSGNSSRYACKLRSNQGTLHGYTTVQLQECCGRVESSLSSRGPNCTFSNVYPDGDVHWFQGSQNLSDGSVSQSTAKSVDNGWLTIYSWLTISGQETRSDVPYNCSLKSPMSDKYIASSLVPKLIPIKGKSQEQSTPSRAASQKTRTTVLFVLVSSLFAWK</sequence>
<protein>
    <submittedName>
        <fullName evidence="3">LOC107395668-like protein</fullName>
    </submittedName>
</protein>
<reference evidence="3" key="1">
    <citation type="submission" date="2020-03" db="EMBL/GenBank/DDBJ databases">
        <title>Intra-Species Differences in Population Size shape Life History and Genome Evolution.</title>
        <authorList>
            <person name="Willemsen D."/>
            <person name="Cui R."/>
            <person name="Valenzano D.R."/>
        </authorList>
    </citation>
    <scope>NUCLEOTIDE SEQUENCE</scope>
    <source>
        <strain evidence="3">GRZ</strain>
        <tissue evidence="3">Whole</tissue>
    </source>
</reference>
<gene>
    <name evidence="3" type="ORF">G4P62_018004</name>
</gene>
<dbReference type="InterPro" id="IPR013783">
    <property type="entry name" value="Ig-like_fold"/>
</dbReference>
<dbReference type="AlphaFoldDB" id="A0A9D2Y6S1"/>
<dbReference type="SUPFAM" id="SSF48726">
    <property type="entry name" value="Immunoglobulin"/>
    <property type="match status" value="1"/>
</dbReference>
<evidence type="ECO:0000313" key="3">
    <source>
        <dbReference type="EMBL" id="KAF7214308.1"/>
    </source>
</evidence>
<keyword evidence="1" id="KW-0732">Signal</keyword>
<dbReference type="KEGG" id="nfu:107395668"/>
<dbReference type="Proteomes" id="UP000822369">
    <property type="component" value="Chromosome 10"/>
</dbReference>
<dbReference type="InterPro" id="IPR036179">
    <property type="entry name" value="Ig-like_dom_sf"/>
</dbReference>